<dbReference type="EMBL" id="KZ824304">
    <property type="protein sequence ID" value="RAL09414.1"/>
    <property type="molecule type" value="Genomic_DNA"/>
</dbReference>
<dbReference type="InterPro" id="IPR025877">
    <property type="entry name" value="MobA-like_NTP_Trfase"/>
</dbReference>
<feature type="domain" description="MobA-like NTP transferase" evidence="8">
    <location>
        <begin position="6"/>
        <end position="174"/>
    </location>
</feature>
<dbReference type="GeneID" id="37195534"/>
<keyword evidence="5" id="KW-0460">Magnesium</keyword>
<keyword evidence="2 9" id="KW-0808">Transferase</keyword>
<evidence type="ECO:0000256" key="3">
    <source>
        <dbReference type="ARBA" id="ARBA00022723"/>
    </source>
</evidence>
<dbReference type="PANTHER" id="PTHR19136:SF81">
    <property type="entry name" value="MOLYBDENUM COFACTOR GUANYLYLTRANSFERASE"/>
    <property type="match status" value="1"/>
</dbReference>
<protein>
    <submittedName>
        <fullName evidence="9">Nucleotide-diphospho-sugar transferase</fullName>
    </submittedName>
</protein>
<evidence type="ECO:0000259" key="8">
    <source>
        <dbReference type="Pfam" id="PF12804"/>
    </source>
</evidence>
<dbReference type="VEuPathDB" id="FungiDB:BO97DRAFT_313627"/>
<dbReference type="Pfam" id="PF12804">
    <property type="entry name" value="NTP_transf_3"/>
    <property type="match status" value="1"/>
</dbReference>
<dbReference type="Gene3D" id="3.90.550.10">
    <property type="entry name" value="Spore Coat Polysaccharide Biosynthesis Protein SpsA, Chain A"/>
    <property type="match status" value="1"/>
</dbReference>
<evidence type="ECO:0000313" key="10">
    <source>
        <dbReference type="Proteomes" id="UP000248961"/>
    </source>
</evidence>
<keyword evidence="6" id="KW-0342">GTP-binding</keyword>
<dbReference type="PANTHER" id="PTHR19136">
    <property type="entry name" value="MOLYBDENUM COFACTOR GUANYLYLTRANSFERASE"/>
    <property type="match status" value="1"/>
</dbReference>
<dbReference type="InterPro" id="IPR013482">
    <property type="entry name" value="Molybde_CF_guanTrfase"/>
</dbReference>
<dbReference type="Proteomes" id="UP000248961">
    <property type="component" value="Unassembled WGS sequence"/>
</dbReference>
<gene>
    <name evidence="9" type="ORF">BO97DRAFT_313627</name>
</gene>
<evidence type="ECO:0000256" key="5">
    <source>
        <dbReference type="ARBA" id="ARBA00022842"/>
    </source>
</evidence>
<evidence type="ECO:0000313" key="9">
    <source>
        <dbReference type="EMBL" id="RAL09414.1"/>
    </source>
</evidence>
<dbReference type="GO" id="GO:0046872">
    <property type="term" value="F:metal ion binding"/>
    <property type="evidence" value="ECO:0007669"/>
    <property type="project" value="UniProtKB-KW"/>
</dbReference>
<dbReference type="GO" id="GO:0005525">
    <property type="term" value="F:GTP binding"/>
    <property type="evidence" value="ECO:0007669"/>
    <property type="project" value="UniProtKB-KW"/>
</dbReference>
<keyword evidence="7" id="KW-0501">Molybdenum cofactor biosynthesis</keyword>
<evidence type="ECO:0000256" key="4">
    <source>
        <dbReference type="ARBA" id="ARBA00022741"/>
    </source>
</evidence>
<sequence length="220" mass="24382">MESVKGLILAGGTSSRMKTRKELLSFQGDVPMYRQLIAVLHDALPESDTIYLSMRSKAASQALPDITTYGTDSFGLEIHHKKLCVQIIYDDNASGDDGSDIGPAAGLLAAYRHDPKAKWLVIACDYPFLTTNALRQLLRHSEEAPVVCFENQEGWYEPLLALWTPQALRLLASNVQKGILGPKSAIKAVQGCGIRPLDERWLFNTNNRTEWQRALALKDG</sequence>
<dbReference type="GO" id="GO:0016779">
    <property type="term" value="F:nucleotidyltransferase activity"/>
    <property type="evidence" value="ECO:0007669"/>
    <property type="project" value="UniProtKB-ARBA"/>
</dbReference>
<evidence type="ECO:0000256" key="1">
    <source>
        <dbReference type="ARBA" id="ARBA00022490"/>
    </source>
</evidence>
<keyword evidence="10" id="KW-1185">Reference proteome</keyword>
<name>A0A395HT71_ASPHC</name>
<dbReference type="OrthoDB" id="20872at2759"/>
<evidence type="ECO:0000256" key="7">
    <source>
        <dbReference type="ARBA" id="ARBA00023150"/>
    </source>
</evidence>
<dbReference type="AlphaFoldDB" id="A0A395HT71"/>
<proteinExistence type="predicted"/>
<keyword evidence="1" id="KW-0963">Cytoplasm</keyword>
<accession>A0A395HT71</accession>
<dbReference type="InterPro" id="IPR029044">
    <property type="entry name" value="Nucleotide-diphossugar_trans"/>
</dbReference>
<evidence type="ECO:0000256" key="6">
    <source>
        <dbReference type="ARBA" id="ARBA00023134"/>
    </source>
</evidence>
<reference evidence="9 10" key="1">
    <citation type="submission" date="2018-02" db="EMBL/GenBank/DDBJ databases">
        <title>The genomes of Aspergillus section Nigri reveals drivers in fungal speciation.</title>
        <authorList>
            <consortium name="DOE Joint Genome Institute"/>
            <person name="Vesth T.C."/>
            <person name="Nybo J."/>
            <person name="Theobald S."/>
            <person name="Brandl J."/>
            <person name="Frisvad J.C."/>
            <person name="Nielsen K.F."/>
            <person name="Lyhne E.K."/>
            <person name="Kogle M.E."/>
            <person name="Kuo A."/>
            <person name="Riley R."/>
            <person name="Clum A."/>
            <person name="Nolan M."/>
            <person name="Lipzen A."/>
            <person name="Salamov A."/>
            <person name="Henrissat B."/>
            <person name="Wiebenga A."/>
            <person name="De vries R.P."/>
            <person name="Grigoriev I.V."/>
            <person name="Mortensen U.H."/>
            <person name="Andersen M.R."/>
            <person name="Baker S.E."/>
        </authorList>
    </citation>
    <scope>NUCLEOTIDE SEQUENCE [LARGE SCALE GENOMIC DNA]</scope>
    <source>
        <strain evidence="9 10">CBS 101889</strain>
    </source>
</reference>
<keyword evidence="4" id="KW-0547">Nucleotide-binding</keyword>
<dbReference type="GO" id="GO:0006777">
    <property type="term" value="P:Mo-molybdopterin cofactor biosynthetic process"/>
    <property type="evidence" value="ECO:0007669"/>
    <property type="project" value="UniProtKB-KW"/>
</dbReference>
<feature type="non-terminal residue" evidence="9">
    <location>
        <position position="220"/>
    </location>
</feature>
<dbReference type="SUPFAM" id="SSF53448">
    <property type="entry name" value="Nucleotide-diphospho-sugar transferases"/>
    <property type="match status" value="1"/>
</dbReference>
<dbReference type="RefSeq" id="XP_025548568.1">
    <property type="nucleotide sequence ID" value="XM_025691245.1"/>
</dbReference>
<keyword evidence="3" id="KW-0479">Metal-binding</keyword>
<organism evidence="9 10">
    <name type="scientific">Aspergillus homomorphus (strain CBS 101889)</name>
    <dbReference type="NCBI Taxonomy" id="1450537"/>
    <lineage>
        <taxon>Eukaryota</taxon>
        <taxon>Fungi</taxon>
        <taxon>Dikarya</taxon>
        <taxon>Ascomycota</taxon>
        <taxon>Pezizomycotina</taxon>
        <taxon>Eurotiomycetes</taxon>
        <taxon>Eurotiomycetidae</taxon>
        <taxon>Eurotiales</taxon>
        <taxon>Aspergillaceae</taxon>
        <taxon>Aspergillus</taxon>
        <taxon>Aspergillus subgen. Circumdati</taxon>
    </lineage>
</organism>
<evidence type="ECO:0000256" key="2">
    <source>
        <dbReference type="ARBA" id="ARBA00022679"/>
    </source>
</evidence>
<dbReference type="CDD" id="cd02503">
    <property type="entry name" value="MobA"/>
    <property type="match status" value="1"/>
</dbReference>